<dbReference type="RefSeq" id="WP_203378803.1">
    <property type="nucleotide sequence ID" value="NZ_JAENHP010000008.1"/>
</dbReference>
<dbReference type="Proteomes" id="UP000632138">
    <property type="component" value="Unassembled WGS sequence"/>
</dbReference>
<reference evidence="1 2" key="1">
    <citation type="submission" date="2021-01" db="EMBL/GenBank/DDBJ databases">
        <title>Actinoplanes sp. nov. LDG1-06 isolated from lichen.</title>
        <authorList>
            <person name="Saeng-In P."/>
            <person name="Phongsopitanun W."/>
            <person name="Kanchanasin P."/>
            <person name="Yuki M."/>
            <person name="Kudo T."/>
            <person name="Ohkuma M."/>
            <person name="Tanasupawat S."/>
        </authorList>
    </citation>
    <scope>NUCLEOTIDE SEQUENCE [LARGE SCALE GENOMIC DNA]</scope>
    <source>
        <strain evidence="1 2">LDG1-06</strain>
    </source>
</reference>
<dbReference type="PANTHER" id="PTHR39217">
    <property type="match status" value="1"/>
</dbReference>
<accession>A0ABS2AG46</accession>
<sequence>MRLALVTSTRLPEAHWRDVDAEPLTAALTAEGVTVDQVPWDGDNPVDWSAYDVLVVQSPWSMWVRMAEFEAWLGIGEFPEDRLEAAVAHARSILDTGLGVLVQPYVAAIDTHRELAVVMLDGRVSHAITKAAILRPGTAERAFHPDPRVYELSARQIEVALTAYGKFLSLRPPGGPPVYSVRLDFLIDPDTAPGLRLLEVEAVAPVKFLSLVPERVVAFARVLGSTRG</sequence>
<dbReference type="PANTHER" id="PTHR39217:SF1">
    <property type="entry name" value="GLUTATHIONE SYNTHETASE"/>
    <property type="match status" value="1"/>
</dbReference>
<gene>
    <name evidence="1" type="ORF">JIG36_24840</name>
</gene>
<proteinExistence type="predicted"/>
<evidence type="ECO:0000313" key="2">
    <source>
        <dbReference type="Proteomes" id="UP000632138"/>
    </source>
</evidence>
<evidence type="ECO:0008006" key="3">
    <source>
        <dbReference type="Google" id="ProtNLM"/>
    </source>
</evidence>
<dbReference type="InterPro" id="IPR053191">
    <property type="entry name" value="DcsG_Biosynth_Enzyme"/>
</dbReference>
<organism evidence="1 2">
    <name type="scientific">Paractinoplanes ovalisporus</name>
    <dbReference type="NCBI Taxonomy" id="2810368"/>
    <lineage>
        <taxon>Bacteria</taxon>
        <taxon>Bacillati</taxon>
        <taxon>Actinomycetota</taxon>
        <taxon>Actinomycetes</taxon>
        <taxon>Micromonosporales</taxon>
        <taxon>Micromonosporaceae</taxon>
        <taxon>Paractinoplanes</taxon>
    </lineage>
</organism>
<dbReference type="SUPFAM" id="SSF56059">
    <property type="entry name" value="Glutathione synthetase ATP-binding domain-like"/>
    <property type="match status" value="1"/>
</dbReference>
<evidence type="ECO:0000313" key="1">
    <source>
        <dbReference type="EMBL" id="MBM2618790.1"/>
    </source>
</evidence>
<dbReference type="EMBL" id="JAENHP010000008">
    <property type="protein sequence ID" value="MBM2618790.1"/>
    <property type="molecule type" value="Genomic_DNA"/>
</dbReference>
<name>A0ABS2AG46_9ACTN</name>
<keyword evidence="2" id="KW-1185">Reference proteome</keyword>
<protein>
    <recommendedName>
        <fullName evidence="3">ATP-grasp domain-containing protein</fullName>
    </recommendedName>
</protein>
<comment type="caution">
    <text evidence="1">The sequence shown here is derived from an EMBL/GenBank/DDBJ whole genome shotgun (WGS) entry which is preliminary data.</text>
</comment>